<dbReference type="Proteomes" id="UP000632849">
    <property type="component" value="Unassembled WGS sequence"/>
</dbReference>
<dbReference type="AlphaFoldDB" id="A0A919BQI8"/>
<dbReference type="SUPFAM" id="SSF160631">
    <property type="entry name" value="SMI1/KNR4-like"/>
    <property type="match status" value="1"/>
</dbReference>
<sequence>MTDYLQAVFDMLGPAESRYADPAAWLRLEQELGRELPTDYKAFVDAYAPVQLNGHLYLSSHPACAWRELGEEIRSTSKVWAESRWESHDLEPDEDPRVICNRPQITFGTPDGLIPLASTDQGAAIFLAPEVHGFPDGVVVRGEEGEWAGHPMTFAEWLYRYLIGEEMTGWDSATSYPGPIRLEYLPTGPGEHTREVYGPELGM</sequence>
<evidence type="ECO:0000313" key="3">
    <source>
        <dbReference type="Proteomes" id="UP000632849"/>
    </source>
</evidence>
<organism evidence="2 3">
    <name type="scientific">Streptomyces filamentosus</name>
    <name type="common">Streptomyces roseosporus</name>
    <dbReference type="NCBI Taxonomy" id="67294"/>
    <lineage>
        <taxon>Bacteria</taxon>
        <taxon>Bacillati</taxon>
        <taxon>Actinomycetota</taxon>
        <taxon>Actinomycetes</taxon>
        <taxon>Kitasatosporales</taxon>
        <taxon>Streptomycetaceae</taxon>
        <taxon>Streptomyces</taxon>
    </lineage>
</organism>
<evidence type="ECO:0000313" key="2">
    <source>
        <dbReference type="EMBL" id="GHG05424.1"/>
    </source>
</evidence>
<dbReference type="InterPro" id="IPR018958">
    <property type="entry name" value="Knr4/Smi1-like_dom"/>
</dbReference>
<dbReference type="SMART" id="SM00860">
    <property type="entry name" value="SMI1_KNR4"/>
    <property type="match status" value="1"/>
</dbReference>
<name>A0A919BQI8_STRFL</name>
<accession>A0A919BQI8</accession>
<proteinExistence type="predicted"/>
<evidence type="ECO:0000259" key="1">
    <source>
        <dbReference type="SMART" id="SM00860"/>
    </source>
</evidence>
<gene>
    <name evidence="2" type="ORF">GCM10017667_40310</name>
</gene>
<dbReference type="RefSeq" id="WP_190042460.1">
    <property type="nucleotide sequence ID" value="NZ_BNBE01000002.1"/>
</dbReference>
<reference evidence="2" key="1">
    <citation type="journal article" date="2014" name="Int. J. Syst. Evol. Microbiol.">
        <title>Complete genome sequence of Corynebacterium casei LMG S-19264T (=DSM 44701T), isolated from a smear-ripened cheese.</title>
        <authorList>
            <consortium name="US DOE Joint Genome Institute (JGI-PGF)"/>
            <person name="Walter F."/>
            <person name="Albersmeier A."/>
            <person name="Kalinowski J."/>
            <person name="Ruckert C."/>
        </authorList>
    </citation>
    <scope>NUCLEOTIDE SEQUENCE</scope>
    <source>
        <strain evidence="2">JCM 4122</strain>
    </source>
</reference>
<dbReference type="Pfam" id="PF09346">
    <property type="entry name" value="SMI1_KNR4"/>
    <property type="match status" value="1"/>
</dbReference>
<keyword evidence="3" id="KW-1185">Reference proteome</keyword>
<feature type="domain" description="Knr4/Smi1-like" evidence="1">
    <location>
        <begin position="19"/>
        <end position="160"/>
    </location>
</feature>
<dbReference type="Gene3D" id="3.40.1580.10">
    <property type="entry name" value="SMI1/KNR4-like"/>
    <property type="match status" value="1"/>
</dbReference>
<protein>
    <recommendedName>
        <fullName evidence="1">Knr4/Smi1-like domain-containing protein</fullName>
    </recommendedName>
</protein>
<dbReference type="EMBL" id="BNBE01000002">
    <property type="protein sequence ID" value="GHG05424.1"/>
    <property type="molecule type" value="Genomic_DNA"/>
</dbReference>
<comment type="caution">
    <text evidence="2">The sequence shown here is derived from an EMBL/GenBank/DDBJ whole genome shotgun (WGS) entry which is preliminary data.</text>
</comment>
<dbReference type="InterPro" id="IPR037883">
    <property type="entry name" value="Knr4/Smi1-like_sf"/>
</dbReference>
<reference evidence="2" key="2">
    <citation type="submission" date="2020-09" db="EMBL/GenBank/DDBJ databases">
        <authorList>
            <person name="Sun Q."/>
            <person name="Ohkuma M."/>
        </authorList>
    </citation>
    <scope>NUCLEOTIDE SEQUENCE</scope>
    <source>
        <strain evidence="2">JCM 4122</strain>
    </source>
</reference>